<reference evidence="1" key="1">
    <citation type="journal article" date="2020" name="mSystems">
        <title>Genome- and Community-Level Interaction Insights into Carbon Utilization and Element Cycling Functions of Hydrothermarchaeota in Hydrothermal Sediment.</title>
        <authorList>
            <person name="Zhou Z."/>
            <person name="Liu Y."/>
            <person name="Xu W."/>
            <person name="Pan J."/>
            <person name="Luo Z.H."/>
            <person name="Li M."/>
        </authorList>
    </citation>
    <scope>NUCLEOTIDE SEQUENCE [LARGE SCALE GENOMIC DNA]</scope>
    <source>
        <strain evidence="1">SpSt-767</strain>
    </source>
</reference>
<dbReference type="InterPro" id="IPR027417">
    <property type="entry name" value="P-loop_NTPase"/>
</dbReference>
<comment type="caution">
    <text evidence="1">The sequence shown here is derived from an EMBL/GenBank/DDBJ whole genome shotgun (WGS) entry which is preliminary data.</text>
</comment>
<protein>
    <recommendedName>
        <fullName evidence="2">DNA recombination and repair protein Rad51-like C-terminal domain-containing protein</fullName>
    </recommendedName>
</protein>
<proteinExistence type="predicted"/>
<evidence type="ECO:0000313" key="1">
    <source>
        <dbReference type="EMBL" id="HHS30963.1"/>
    </source>
</evidence>
<evidence type="ECO:0008006" key="2">
    <source>
        <dbReference type="Google" id="ProtNLM"/>
    </source>
</evidence>
<dbReference type="EMBL" id="DTGR01000229">
    <property type="protein sequence ID" value="HHS30963.1"/>
    <property type="molecule type" value="Genomic_DNA"/>
</dbReference>
<accession>A0A7V6A6J1</accession>
<gene>
    <name evidence="1" type="ORF">ENV52_14855</name>
</gene>
<sequence>MREGRGICNPPALPSNLSYLPSLTPGQAALVFGAPLRPLAAAAAAWGVARGARVLVVDAANAFDPYRLVREARSRGISRAAALSRVRVARAFTSHQLVRLLKEELAGELSPPSLICMLGPVSLFYDEQIPLAERRRLFTNMVDILATYKTKAPLLLLQPPLPRGAVNRRFGQLLAPLLDYRVRMHEERREKETNSRVGAGFKPAPGAGGTIRLL</sequence>
<dbReference type="Gene3D" id="3.40.50.300">
    <property type="entry name" value="P-loop containing nucleotide triphosphate hydrolases"/>
    <property type="match status" value="1"/>
</dbReference>
<dbReference type="AlphaFoldDB" id="A0A7V6A6J1"/>
<name>A0A7V6A6J1_9BACT</name>
<organism evidence="1">
    <name type="scientific">Desulfobacca acetoxidans</name>
    <dbReference type="NCBI Taxonomy" id="60893"/>
    <lineage>
        <taxon>Bacteria</taxon>
        <taxon>Pseudomonadati</taxon>
        <taxon>Thermodesulfobacteriota</taxon>
        <taxon>Desulfobaccia</taxon>
        <taxon>Desulfobaccales</taxon>
        <taxon>Desulfobaccaceae</taxon>
        <taxon>Desulfobacca</taxon>
    </lineage>
</organism>